<dbReference type="CDD" id="cd00082">
    <property type="entry name" value="HisKA"/>
    <property type="match status" value="1"/>
</dbReference>
<gene>
    <name evidence="9" type="ORF">C1H70_11165</name>
</gene>
<dbReference type="InterPro" id="IPR036097">
    <property type="entry name" value="HisK_dim/P_sf"/>
</dbReference>
<keyword evidence="3" id="KW-0597">Phosphoprotein</keyword>
<sequence>MLAFAVFLTFALTRLFQVEQEMRSNVSENMLWVVTQAQVASHRLDEAVHRRVLGDSDVQPTLRFDVLVSRLTLLDEGPQRRYMEALGFGGELSMAFQRLEAIEARLGDVEPGATDAADDIHAESEPLLRELNRIANAVMVEEWESTGARLDKHRDSLVQAIASVMGITLSGCLLAILLLASLRDRLETQRLERSLEQEKQASDFYRSFAAMVSHQFRTPLAIIDSGLQRLLRRGETMTQEQRHTRYQRMREAIAQMTRLLESSLATARLDGGKVEARPEACDLVALTKVACHLQEEASAQRRIEVHASAPSILAWCDRSLVEQVLANLLSNAIKYSPPDTEITVGLDVDGQGRVVCSVADRGMGIPADELPRLFERYFRSRHVTNTSGIGLGLNIARHLSRLQHGDLEVRSQHGEGTTFTLTLPGMRGRHEHVDHQATN</sequence>
<comment type="caution">
    <text evidence="9">The sequence shown here is derived from an EMBL/GenBank/DDBJ whole genome shotgun (WGS) entry which is preliminary data.</text>
</comment>
<dbReference type="InterPro" id="IPR003594">
    <property type="entry name" value="HATPase_dom"/>
</dbReference>
<dbReference type="SMART" id="SM00387">
    <property type="entry name" value="HATPase_c"/>
    <property type="match status" value="1"/>
</dbReference>
<keyword evidence="6" id="KW-0902">Two-component regulatory system</keyword>
<dbReference type="EC" id="2.7.13.3" evidence="2"/>
<dbReference type="Pfam" id="PF02518">
    <property type="entry name" value="HATPase_c"/>
    <property type="match status" value="1"/>
</dbReference>
<keyword evidence="4" id="KW-0808">Transferase</keyword>
<keyword evidence="7" id="KW-1133">Transmembrane helix</keyword>
<dbReference type="Gene3D" id="3.30.565.10">
    <property type="entry name" value="Histidine kinase-like ATPase, C-terminal domain"/>
    <property type="match status" value="1"/>
</dbReference>
<dbReference type="PANTHER" id="PTHR43711:SF28">
    <property type="entry name" value="SENSOR HISTIDINE KINASE YXDK"/>
    <property type="match status" value="1"/>
</dbReference>
<dbReference type="Proteomes" id="UP000235547">
    <property type="component" value="Unassembled WGS sequence"/>
</dbReference>
<reference evidence="9 10" key="1">
    <citation type="submission" date="2018-01" db="EMBL/GenBank/DDBJ databases">
        <title>Halomonas endophytica sp. nov., isolated from storage liquid in the stems of Populus euphratica.</title>
        <authorList>
            <person name="Chen C."/>
        </authorList>
    </citation>
    <scope>NUCLEOTIDE SEQUENCE [LARGE SCALE GENOMIC DNA]</scope>
    <source>
        <strain evidence="9 10">BZ-SZ-XJ27</strain>
    </source>
</reference>
<evidence type="ECO:0000256" key="3">
    <source>
        <dbReference type="ARBA" id="ARBA00022553"/>
    </source>
</evidence>
<evidence type="ECO:0000256" key="2">
    <source>
        <dbReference type="ARBA" id="ARBA00012438"/>
    </source>
</evidence>
<keyword evidence="5 9" id="KW-0418">Kinase</keyword>
<keyword evidence="7" id="KW-0812">Transmembrane</keyword>
<dbReference type="InterPro" id="IPR050736">
    <property type="entry name" value="Sensor_HK_Regulatory"/>
</dbReference>
<dbReference type="SMART" id="SM00388">
    <property type="entry name" value="HisKA"/>
    <property type="match status" value="1"/>
</dbReference>
<feature type="transmembrane region" description="Helical" evidence="7">
    <location>
        <begin position="157"/>
        <end position="180"/>
    </location>
</feature>
<dbReference type="AlphaFoldDB" id="A0A2N7UH02"/>
<evidence type="ECO:0000256" key="4">
    <source>
        <dbReference type="ARBA" id="ARBA00022679"/>
    </source>
</evidence>
<dbReference type="InterPro" id="IPR005467">
    <property type="entry name" value="His_kinase_dom"/>
</dbReference>
<dbReference type="Pfam" id="PF00512">
    <property type="entry name" value="HisKA"/>
    <property type="match status" value="1"/>
</dbReference>
<dbReference type="InterPro" id="IPR003661">
    <property type="entry name" value="HisK_dim/P_dom"/>
</dbReference>
<evidence type="ECO:0000256" key="7">
    <source>
        <dbReference type="SAM" id="Phobius"/>
    </source>
</evidence>
<dbReference type="SUPFAM" id="SSF47384">
    <property type="entry name" value="Homodimeric domain of signal transducing histidine kinase"/>
    <property type="match status" value="1"/>
</dbReference>
<evidence type="ECO:0000313" key="10">
    <source>
        <dbReference type="Proteomes" id="UP000235547"/>
    </source>
</evidence>
<dbReference type="InterPro" id="IPR004358">
    <property type="entry name" value="Sig_transdc_His_kin-like_C"/>
</dbReference>
<dbReference type="FunFam" id="3.30.565.10:FF:000006">
    <property type="entry name" value="Sensor histidine kinase WalK"/>
    <property type="match status" value="1"/>
</dbReference>
<dbReference type="GO" id="GO:0000155">
    <property type="term" value="F:phosphorelay sensor kinase activity"/>
    <property type="evidence" value="ECO:0007669"/>
    <property type="project" value="InterPro"/>
</dbReference>
<dbReference type="PROSITE" id="PS50109">
    <property type="entry name" value="HIS_KIN"/>
    <property type="match status" value="1"/>
</dbReference>
<keyword evidence="7" id="KW-0472">Membrane</keyword>
<evidence type="ECO:0000256" key="5">
    <source>
        <dbReference type="ARBA" id="ARBA00022777"/>
    </source>
</evidence>
<dbReference type="SUPFAM" id="SSF55874">
    <property type="entry name" value="ATPase domain of HSP90 chaperone/DNA topoisomerase II/histidine kinase"/>
    <property type="match status" value="1"/>
</dbReference>
<dbReference type="CDD" id="cd00075">
    <property type="entry name" value="HATPase"/>
    <property type="match status" value="1"/>
</dbReference>
<feature type="domain" description="Histidine kinase" evidence="8">
    <location>
        <begin position="211"/>
        <end position="427"/>
    </location>
</feature>
<accession>A0A2N7UH02</accession>
<evidence type="ECO:0000256" key="6">
    <source>
        <dbReference type="ARBA" id="ARBA00023012"/>
    </source>
</evidence>
<protein>
    <recommendedName>
        <fullName evidence="2">histidine kinase</fullName>
        <ecNumber evidence="2">2.7.13.3</ecNumber>
    </recommendedName>
</protein>
<dbReference type="PANTHER" id="PTHR43711">
    <property type="entry name" value="TWO-COMPONENT HISTIDINE KINASE"/>
    <property type="match status" value="1"/>
</dbReference>
<dbReference type="GO" id="GO:0005886">
    <property type="term" value="C:plasma membrane"/>
    <property type="evidence" value="ECO:0007669"/>
    <property type="project" value="UniProtKB-ARBA"/>
</dbReference>
<keyword evidence="10" id="KW-1185">Reference proteome</keyword>
<organism evidence="9 10">
    <name type="scientific">Halomonas urumqiensis</name>
    <dbReference type="NCBI Taxonomy" id="1684789"/>
    <lineage>
        <taxon>Bacteria</taxon>
        <taxon>Pseudomonadati</taxon>
        <taxon>Pseudomonadota</taxon>
        <taxon>Gammaproteobacteria</taxon>
        <taxon>Oceanospirillales</taxon>
        <taxon>Halomonadaceae</taxon>
        <taxon>Halomonas</taxon>
    </lineage>
</organism>
<dbReference type="EMBL" id="PNRG01000025">
    <property type="protein sequence ID" value="PMR79702.1"/>
    <property type="molecule type" value="Genomic_DNA"/>
</dbReference>
<name>A0A2N7UH02_9GAMM</name>
<comment type="catalytic activity">
    <reaction evidence="1">
        <text>ATP + protein L-histidine = ADP + protein N-phospho-L-histidine.</text>
        <dbReference type="EC" id="2.7.13.3"/>
    </reaction>
</comment>
<dbReference type="PRINTS" id="PR00344">
    <property type="entry name" value="BCTRLSENSOR"/>
</dbReference>
<proteinExistence type="predicted"/>
<evidence type="ECO:0000313" key="9">
    <source>
        <dbReference type="EMBL" id="PMR79702.1"/>
    </source>
</evidence>
<evidence type="ECO:0000256" key="1">
    <source>
        <dbReference type="ARBA" id="ARBA00000085"/>
    </source>
</evidence>
<dbReference type="Gene3D" id="1.10.287.130">
    <property type="match status" value="1"/>
</dbReference>
<dbReference type="InterPro" id="IPR036890">
    <property type="entry name" value="HATPase_C_sf"/>
</dbReference>
<dbReference type="OrthoDB" id="8807260at2"/>
<evidence type="ECO:0000259" key="8">
    <source>
        <dbReference type="PROSITE" id="PS50109"/>
    </source>
</evidence>